<keyword evidence="3" id="KW-1185">Reference proteome</keyword>
<name>A0A6G8RXP9_9GAMM</name>
<dbReference type="InterPro" id="IPR009560">
    <property type="entry name" value="DUF1176"/>
</dbReference>
<accession>A0A6G8RXP9</accession>
<dbReference type="AlphaFoldDB" id="A0A6G8RXP9"/>
<reference evidence="2 3" key="1">
    <citation type="submission" date="2020-03" db="EMBL/GenBank/DDBJ databases">
        <authorList>
            <person name="Zhu W."/>
        </authorList>
    </citation>
    <scope>NUCLEOTIDE SEQUENCE [LARGE SCALE GENOMIC DNA]</scope>
    <source>
        <strain evidence="2 3">323-1</strain>
    </source>
</reference>
<proteinExistence type="predicted"/>
<gene>
    <name evidence="2" type="ORF">G8E00_12140</name>
</gene>
<feature type="signal peptide" evidence="1">
    <location>
        <begin position="1"/>
        <end position="22"/>
    </location>
</feature>
<feature type="chain" id="PRO_5026346664" evidence="1">
    <location>
        <begin position="23"/>
        <end position="358"/>
    </location>
</feature>
<organism evidence="2 3">
    <name type="scientific">Acinetobacter shaoyimingii</name>
    <dbReference type="NCBI Taxonomy" id="2715164"/>
    <lineage>
        <taxon>Bacteria</taxon>
        <taxon>Pseudomonadati</taxon>
        <taxon>Pseudomonadota</taxon>
        <taxon>Gammaproteobacteria</taxon>
        <taxon>Moraxellales</taxon>
        <taxon>Moraxellaceae</taxon>
        <taxon>Acinetobacter</taxon>
    </lineage>
</organism>
<dbReference type="RefSeq" id="WP_166224956.1">
    <property type="nucleotide sequence ID" value="NZ_CP049801.1"/>
</dbReference>
<evidence type="ECO:0000313" key="2">
    <source>
        <dbReference type="EMBL" id="QIO06645.1"/>
    </source>
</evidence>
<dbReference type="EMBL" id="CP049801">
    <property type="protein sequence ID" value="QIO06645.1"/>
    <property type="molecule type" value="Genomic_DNA"/>
</dbReference>
<dbReference type="Proteomes" id="UP000502297">
    <property type="component" value="Chromosome"/>
</dbReference>
<evidence type="ECO:0000256" key="1">
    <source>
        <dbReference type="SAM" id="SignalP"/>
    </source>
</evidence>
<keyword evidence="1" id="KW-0732">Signal</keyword>
<protein>
    <submittedName>
        <fullName evidence="2">DUF1176 domain-containing protein</fullName>
    </submittedName>
</protein>
<dbReference type="Pfam" id="PF06674">
    <property type="entry name" value="DUF1176"/>
    <property type="match status" value="1"/>
</dbReference>
<sequence>MRTTILTLSSFSLGLISSLSFAQNIKPIVFEKDQWEMYCSNIGTCRAAGYQIEDDQLPASILITRKAGANQGISVEYTLSDQDQELRYTAKDPIRFYLNGKDLGMIQPVSGDFSITGQLNKVQTQALSALLKQKVRIEFKNKKYHWIVSDAGMTATLLKMDDFQKRVGTTNALIRKGSQNESALLQPAPKLEVKKVKTSDKPYLTLKPSTAQYKTLFSTLMAAKPKVKDPDEDICQGSFEGEKEGYRFGNIELYKLTNNKILATTLCWSGAYNQGYGAWVVDQSLKGKAEFVSESVSDVLSGELVAAHKGRGVGDCWSHQQWIWNGARFIQTSDRWSGACKGVTGGMWSLEKIESDIR</sequence>
<dbReference type="KEGG" id="asha:G8E00_12140"/>
<evidence type="ECO:0000313" key="3">
    <source>
        <dbReference type="Proteomes" id="UP000502297"/>
    </source>
</evidence>